<accession>A0ABT5KFI5</accession>
<comment type="caution">
    <text evidence="7">The sequence shown here is derived from an EMBL/GenBank/DDBJ whole genome shotgun (WGS) entry which is preliminary data.</text>
</comment>
<dbReference type="PANTHER" id="PTHR30093:SF44">
    <property type="entry name" value="TYPE II SECRETION SYSTEM CORE PROTEIN G"/>
    <property type="match status" value="1"/>
</dbReference>
<dbReference type="RefSeq" id="WP_263533748.1">
    <property type="nucleotide sequence ID" value="NZ_JAQQXT010000004.1"/>
</dbReference>
<keyword evidence="2" id="KW-0488">Methylation</keyword>
<evidence type="ECO:0000256" key="6">
    <source>
        <dbReference type="SAM" id="Phobius"/>
    </source>
</evidence>
<evidence type="ECO:0000256" key="5">
    <source>
        <dbReference type="ARBA" id="ARBA00023136"/>
    </source>
</evidence>
<evidence type="ECO:0000313" key="8">
    <source>
        <dbReference type="Proteomes" id="UP001221189"/>
    </source>
</evidence>
<proteinExistence type="predicted"/>
<dbReference type="EMBL" id="JAQQXT010000004">
    <property type="protein sequence ID" value="MDC8771586.1"/>
    <property type="molecule type" value="Genomic_DNA"/>
</dbReference>
<dbReference type="InterPro" id="IPR031982">
    <property type="entry name" value="PilE-like"/>
</dbReference>
<name>A0ABT5KFI5_9BURK</name>
<protein>
    <submittedName>
        <fullName evidence="7">Type IV pilin protein</fullName>
    </submittedName>
</protein>
<organism evidence="7 8">
    <name type="scientific">Roseateles albus</name>
    <dbReference type="NCBI Taxonomy" id="2987525"/>
    <lineage>
        <taxon>Bacteria</taxon>
        <taxon>Pseudomonadati</taxon>
        <taxon>Pseudomonadota</taxon>
        <taxon>Betaproteobacteria</taxon>
        <taxon>Burkholderiales</taxon>
        <taxon>Sphaerotilaceae</taxon>
        <taxon>Roseateles</taxon>
    </lineage>
</organism>
<evidence type="ECO:0000256" key="2">
    <source>
        <dbReference type="ARBA" id="ARBA00022481"/>
    </source>
</evidence>
<dbReference type="Pfam" id="PF16732">
    <property type="entry name" value="ComP_DUS"/>
    <property type="match status" value="1"/>
</dbReference>
<evidence type="ECO:0000256" key="4">
    <source>
        <dbReference type="ARBA" id="ARBA00022989"/>
    </source>
</evidence>
<dbReference type="NCBIfam" id="TIGR02532">
    <property type="entry name" value="IV_pilin_GFxxxE"/>
    <property type="match status" value="1"/>
</dbReference>
<keyword evidence="3 6" id="KW-0812">Transmembrane</keyword>
<feature type="transmembrane region" description="Helical" evidence="6">
    <location>
        <begin position="20"/>
        <end position="38"/>
    </location>
</feature>
<keyword evidence="4 6" id="KW-1133">Transmembrane helix</keyword>
<dbReference type="Pfam" id="PF07963">
    <property type="entry name" value="N_methyl"/>
    <property type="match status" value="1"/>
</dbReference>
<dbReference type="PANTHER" id="PTHR30093">
    <property type="entry name" value="GENERAL SECRETION PATHWAY PROTEIN G"/>
    <property type="match status" value="1"/>
</dbReference>
<evidence type="ECO:0000256" key="1">
    <source>
        <dbReference type="ARBA" id="ARBA00004167"/>
    </source>
</evidence>
<evidence type="ECO:0000313" key="7">
    <source>
        <dbReference type="EMBL" id="MDC8771586.1"/>
    </source>
</evidence>
<gene>
    <name evidence="7" type="ORF">PRZ03_08365</name>
</gene>
<keyword evidence="5 6" id="KW-0472">Membrane</keyword>
<dbReference type="PRINTS" id="PR00813">
    <property type="entry name" value="BCTERIALGSPG"/>
</dbReference>
<dbReference type="Proteomes" id="UP001221189">
    <property type="component" value="Unassembled WGS sequence"/>
</dbReference>
<dbReference type="InterPro" id="IPR045584">
    <property type="entry name" value="Pilin-like"/>
</dbReference>
<dbReference type="Gene3D" id="3.30.700.10">
    <property type="entry name" value="Glycoprotein, Type 4 Pilin"/>
    <property type="match status" value="1"/>
</dbReference>
<keyword evidence="8" id="KW-1185">Reference proteome</keyword>
<reference evidence="7 8" key="1">
    <citation type="submission" date="2022-10" db="EMBL/GenBank/DDBJ databases">
        <title>Paucibacter sp. hw1 Genome sequencing.</title>
        <authorList>
            <person name="Park S."/>
        </authorList>
    </citation>
    <scope>NUCLEOTIDE SEQUENCE [LARGE SCALE GENOMIC DNA]</scope>
    <source>
        <strain evidence="8">hw1</strain>
    </source>
</reference>
<evidence type="ECO:0000256" key="3">
    <source>
        <dbReference type="ARBA" id="ARBA00022692"/>
    </source>
</evidence>
<dbReference type="InterPro" id="IPR012902">
    <property type="entry name" value="N_methyl_site"/>
</dbReference>
<sequence length="146" mass="15611">MKHQKPAAKTRQRAFTLIELMVTVAIVGILAAVAIPAYSDYVVRGRIPDATARLATLQVQMEQFYQDNRTYVNAPGCTTDSSTSRFFDFSCASASATAFSLQAVGKDAMSGFTFTVNQTGSKATSSVPSGWSTSTSCWVTKKGGIC</sequence>
<comment type="subcellular location">
    <subcellularLocation>
        <location evidence="1">Membrane</location>
        <topology evidence="1">Single-pass membrane protein</topology>
    </subcellularLocation>
</comment>
<dbReference type="InterPro" id="IPR000983">
    <property type="entry name" value="Bac_GSPG_pilin"/>
</dbReference>
<dbReference type="SUPFAM" id="SSF54523">
    <property type="entry name" value="Pili subunits"/>
    <property type="match status" value="1"/>
</dbReference>